<evidence type="ECO:0000313" key="1">
    <source>
        <dbReference type="EMBL" id="JAE34568.1"/>
    </source>
</evidence>
<sequence length="18" mass="2051">MRNFPQNGSKFLLVLLSS</sequence>
<dbReference type="EMBL" id="GBRH01163328">
    <property type="protein sequence ID" value="JAE34568.1"/>
    <property type="molecule type" value="Transcribed_RNA"/>
</dbReference>
<proteinExistence type="predicted"/>
<dbReference type="AlphaFoldDB" id="A0A0A9HNW6"/>
<organism evidence="1">
    <name type="scientific">Arundo donax</name>
    <name type="common">Giant reed</name>
    <name type="synonym">Donax arundinaceus</name>
    <dbReference type="NCBI Taxonomy" id="35708"/>
    <lineage>
        <taxon>Eukaryota</taxon>
        <taxon>Viridiplantae</taxon>
        <taxon>Streptophyta</taxon>
        <taxon>Embryophyta</taxon>
        <taxon>Tracheophyta</taxon>
        <taxon>Spermatophyta</taxon>
        <taxon>Magnoliopsida</taxon>
        <taxon>Liliopsida</taxon>
        <taxon>Poales</taxon>
        <taxon>Poaceae</taxon>
        <taxon>PACMAD clade</taxon>
        <taxon>Arundinoideae</taxon>
        <taxon>Arundineae</taxon>
        <taxon>Arundo</taxon>
    </lineage>
</organism>
<name>A0A0A9HNW6_ARUDO</name>
<reference evidence="1" key="2">
    <citation type="journal article" date="2015" name="Data Brief">
        <title>Shoot transcriptome of the giant reed, Arundo donax.</title>
        <authorList>
            <person name="Barrero R.A."/>
            <person name="Guerrero F.D."/>
            <person name="Moolhuijzen P."/>
            <person name="Goolsby J.A."/>
            <person name="Tidwell J."/>
            <person name="Bellgard S.E."/>
            <person name="Bellgard M.I."/>
        </authorList>
    </citation>
    <scope>NUCLEOTIDE SEQUENCE</scope>
    <source>
        <tissue evidence="1">Shoot tissue taken approximately 20 cm above the soil surface</tissue>
    </source>
</reference>
<protein>
    <submittedName>
        <fullName evidence="1">Pco081507</fullName>
    </submittedName>
</protein>
<reference evidence="1" key="1">
    <citation type="submission" date="2014-09" db="EMBL/GenBank/DDBJ databases">
        <authorList>
            <person name="Magalhaes I.L.F."/>
            <person name="Oliveira U."/>
            <person name="Santos F.R."/>
            <person name="Vidigal T.H.D.A."/>
            <person name="Brescovit A.D."/>
            <person name="Santos A.J."/>
        </authorList>
    </citation>
    <scope>NUCLEOTIDE SEQUENCE</scope>
    <source>
        <tissue evidence="1">Shoot tissue taken approximately 20 cm above the soil surface</tissue>
    </source>
</reference>
<accession>A0A0A9HNW6</accession>